<evidence type="ECO:0000256" key="1">
    <source>
        <dbReference type="ARBA" id="ARBA00022729"/>
    </source>
</evidence>
<dbReference type="AlphaFoldDB" id="W9GYX5"/>
<dbReference type="InterPro" id="IPR029058">
    <property type="entry name" value="AB_hydrolase_fold"/>
</dbReference>
<dbReference type="Pfam" id="PF10503">
    <property type="entry name" value="Esterase_PHB"/>
    <property type="match status" value="1"/>
</dbReference>
<dbReference type="OrthoDB" id="9767239at2"/>
<proteinExistence type="predicted"/>
<dbReference type="Proteomes" id="UP000019486">
    <property type="component" value="Unassembled WGS sequence"/>
</dbReference>
<sequence>MSLDVSNPPELVQIEEFGSNPGNLSMYRYVPDGLGAGAPLVVALHGCGQTAAGYDHGTGWSRLAQRWGFALLLPEQRKENNQGTCFNWFEPGDIERDTGEAASIRQMVERMRQDHGVDPARTFVSGLSAGGAMTVVMLTTYPEVFAGGGAIAGLPYKSALGLREALTAMFRGRAKPAEEWGDLVRGATGHSGAWPILSIWHGTGDRTVAPMNAAELANQWANLHGATAPAHEDRVAGHRHLLLRDNDGRAVVELYDIADMPHGAPILEGDADDQLGIPAPFILPAGISSTYHIARFWGLGPVAEAAKPSVTAPAKPTPATAAKEPVFAMRAAPKQGLVARVKGLWGKLKRTLSGG</sequence>
<name>W9GYX5_9PROT</name>
<organism evidence="3 4">
    <name type="scientific">Skermanella stibiiresistens SB22</name>
    <dbReference type="NCBI Taxonomy" id="1385369"/>
    <lineage>
        <taxon>Bacteria</taxon>
        <taxon>Pseudomonadati</taxon>
        <taxon>Pseudomonadota</taxon>
        <taxon>Alphaproteobacteria</taxon>
        <taxon>Rhodospirillales</taxon>
        <taxon>Azospirillaceae</taxon>
        <taxon>Skermanella</taxon>
    </lineage>
</organism>
<dbReference type="InterPro" id="IPR050955">
    <property type="entry name" value="Plant_Biomass_Hydrol_Est"/>
</dbReference>
<dbReference type="Gene3D" id="3.40.50.1820">
    <property type="entry name" value="alpha/beta hydrolase"/>
    <property type="match status" value="1"/>
</dbReference>
<dbReference type="SUPFAM" id="SSF53474">
    <property type="entry name" value="alpha/beta-Hydrolases"/>
    <property type="match status" value="2"/>
</dbReference>
<keyword evidence="1" id="KW-0732">Signal</keyword>
<dbReference type="GO" id="GO:0005576">
    <property type="term" value="C:extracellular region"/>
    <property type="evidence" value="ECO:0007669"/>
    <property type="project" value="InterPro"/>
</dbReference>
<accession>W9GYX5</accession>
<dbReference type="NCBIfam" id="TIGR01840">
    <property type="entry name" value="esterase_phb"/>
    <property type="match status" value="1"/>
</dbReference>
<dbReference type="STRING" id="1385369.N825_09550"/>
<keyword evidence="4" id="KW-1185">Reference proteome</keyword>
<evidence type="ECO:0008006" key="5">
    <source>
        <dbReference type="Google" id="ProtNLM"/>
    </source>
</evidence>
<keyword evidence="2" id="KW-0378">Hydrolase</keyword>
<evidence type="ECO:0000313" key="4">
    <source>
        <dbReference type="Proteomes" id="UP000019486"/>
    </source>
</evidence>
<dbReference type="InterPro" id="IPR010126">
    <property type="entry name" value="Esterase_phb"/>
</dbReference>
<evidence type="ECO:0000313" key="3">
    <source>
        <dbReference type="EMBL" id="EWY37816.1"/>
    </source>
</evidence>
<dbReference type="GO" id="GO:0016787">
    <property type="term" value="F:hydrolase activity"/>
    <property type="evidence" value="ECO:0007669"/>
    <property type="project" value="UniProtKB-KW"/>
</dbReference>
<comment type="caution">
    <text evidence="3">The sequence shown here is derived from an EMBL/GenBank/DDBJ whole genome shotgun (WGS) entry which is preliminary data.</text>
</comment>
<dbReference type="PANTHER" id="PTHR43037">
    <property type="entry name" value="UNNAMED PRODUCT-RELATED"/>
    <property type="match status" value="1"/>
</dbReference>
<dbReference type="RefSeq" id="WP_051513058.1">
    <property type="nucleotide sequence ID" value="NZ_AVFL01000023.1"/>
</dbReference>
<evidence type="ECO:0000256" key="2">
    <source>
        <dbReference type="ARBA" id="ARBA00022801"/>
    </source>
</evidence>
<dbReference type="PANTHER" id="PTHR43037:SF1">
    <property type="entry name" value="BLL1128 PROTEIN"/>
    <property type="match status" value="1"/>
</dbReference>
<gene>
    <name evidence="3" type="ORF">N825_09550</name>
</gene>
<protein>
    <recommendedName>
        <fullName evidence="5">LpqC, poly</fullName>
    </recommendedName>
</protein>
<dbReference type="EMBL" id="AVFL01000023">
    <property type="protein sequence ID" value="EWY37816.1"/>
    <property type="molecule type" value="Genomic_DNA"/>
</dbReference>
<reference evidence="3 4" key="1">
    <citation type="submission" date="2013-08" db="EMBL/GenBank/DDBJ databases">
        <title>The genome sequence of Skermanella stibiiresistens.</title>
        <authorList>
            <person name="Zhu W."/>
            <person name="Wang G."/>
        </authorList>
    </citation>
    <scope>NUCLEOTIDE SEQUENCE [LARGE SCALE GENOMIC DNA]</scope>
    <source>
        <strain evidence="3 4">SB22</strain>
    </source>
</reference>
<dbReference type="PATRIC" id="fig|1385369.3.peg.5217"/>